<dbReference type="InterPro" id="IPR036412">
    <property type="entry name" value="HAD-like_sf"/>
</dbReference>
<keyword evidence="1" id="KW-0378">Hydrolase</keyword>
<dbReference type="Gene3D" id="3.40.50.1000">
    <property type="entry name" value="HAD superfamily/HAD-like"/>
    <property type="match status" value="1"/>
</dbReference>
<evidence type="ECO:0000313" key="2">
    <source>
        <dbReference type="Proteomes" id="UP000327424"/>
    </source>
</evidence>
<dbReference type="NCBIfam" id="TIGR01490">
    <property type="entry name" value="HAD-SF-IB-hyp1"/>
    <property type="match status" value="1"/>
</dbReference>
<dbReference type="RefSeq" id="WP_019439423.1">
    <property type="nucleotide sequence ID" value="NZ_ALOE01000002.1"/>
</dbReference>
<proteinExistence type="predicted"/>
<dbReference type="NCBIfam" id="TIGR01488">
    <property type="entry name" value="HAD-SF-IB"/>
    <property type="match status" value="1"/>
</dbReference>
<dbReference type="OrthoDB" id="9784466at2"/>
<reference evidence="1 2" key="1">
    <citation type="submission" date="2019-09" db="EMBL/GenBank/DDBJ databases">
        <title>Hybrid Assembly of the complete Genome of the Deep-Sea Bacterium Moritella marina from long Nanopore and Illumina reads.</title>
        <authorList>
            <person name="Magin S."/>
            <person name="Georgoulis A."/>
            <person name="Papadimitriou K."/>
            <person name="Iliakis G."/>
            <person name="Vorgias C.E."/>
        </authorList>
    </citation>
    <scope>NUCLEOTIDE SEQUENCE [LARGE SCALE GENOMIC DNA]</scope>
    <source>
        <strain evidence="1 2">MP-1</strain>
    </source>
</reference>
<dbReference type="KEGG" id="mmaa:FR932_12435"/>
<dbReference type="SUPFAM" id="SSF56784">
    <property type="entry name" value="HAD-like"/>
    <property type="match status" value="1"/>
</dbReference>
<accession>A0A5J6WKB4</accession>
<dbReference type="AlphaFoldDB" id="A0A5J6WKB4"/>
<sequence length="203" mass="22939">MKIALFDFDETLVEENSLGFLFKHFLGKTPLPLQLLPLLLKPSTYKQPVKTSIKTHFYKQSLNGKTSAEVFAAGESLFQKVTPIDEVVNMMTALHDSGMQVWIVTASPEQYIAGIVKQLGWPIERVIGTTILEKNGCFTGDIDSECQEQEKVRRLDAIFNDSSITFQVEQAFGNLPVDIPMLKMAKKRFYVLDSIVKPYEKSE</sequence>
<dbReference type="GO" id="GO:0016787">
    <property type="term" value="F:hydrolase activity"/>
    <property type="evidence" value="ECO:0007669"/>
    <property type="project" value="UniProtKB-KW"/>
</dbReference>
<organism evidence="1 2">
    <name type="scientific">Moritella marina ATCC 15381</name>
    <dbReference type="NCBI Taxonomy" id="1202962"/>
    <lineage>
        <taxon>Bacteria</taxon>
        <taxon>Pseudomonadati</taxon>
        <taxon>Pseudomonadota</taxon>
        <taxon>Gammaproteobacteria</taxon>
        <taxon>Alteromonadales</taxon>
        <taxon>Moritellaceae</taxon>
        <taxon>Moritella</taxon>
    </lineage>
</organism>
<dbReference type="InterPro" id="IPR023214">
    <property type="entry name" value="HAD_sf"/>
</dbReference>
<dbReference type="Proteomes" id="UP000327424">
    <property type="component" value="Chromosome"/>
</dbReference>
<name>A0A5J6WKB4_MORMI</name>
<dbReference type="EMBL" id="CP044399">
    <property type="protein sequence ID" value="QFI38596.1"/>
    <property type="molecule type" value="Genomic_DNA"/>
</dbReference>
<gene>
    <name evidence="1" type="ORF">FR932_12435</name>
</gene>
<protein>
    <submittedName>
        <fullName evidence="1">HAD-IB family hydrolase</fullName>
    </submittedName>
</protein>
<dbReference type="Pfam" id="PF12710">
    <property type="entry name" value="HAD"/>
    <property type="match status" value="1"/>
</dbReference>
<dbReference type="InterPro" id="IPR006385">
    <property type="entry name" value="HAD_hydro_SerB1"/>
</dbReference>
<keyword evidence="2" id="KW-1185">Reference proteome</keyword>
<evidence type="ECO:0000313" key="1">
    <source>
        <dbReference type="EMBL" id="QFI38596.1"/>
    </source>
</evidence>